<accession>A0AAQ3UEH9</accession>
<keyword evidence="5" id="KW-1185">Reference proteome</keyword>
<gene>
    <name evidence="4" type="ORF">U9M48_036454</name>
</gene>
<dbReference type="Proteomes" id="UP001341281">
    <property type="component" value="Chromosome 08"/>
</dbReference>
<dbReference type="PANTHER" id="PTHR31969">
    <property type="entry name" value="GEM-LIKE PROTEIN 2"/>
    <property type="match status" value="1"/>
</dbReference>
<evidence type="ECO:0000256" key="1">
    <source>
        <dbReference type="ARBA" id="ARBA00009414"/>
    </source>
</evidence>
<feature type="compositionally biased region" description="Low complexity" evidence="2">
    <location>
        <begin position="24"/>
        <end position="35"/>
    </location>
</feature>
<comment type="similarity">
    <text evidence="1">Belongs to the GEM family.</text>
</comment>
<dbReference type="Gene3D" id="2.30.29.30">
    <property type="entry name" value="Pleckstrin-homology domain (PH domain)/Phosphotyrosine-binding domain (PTB)"/>
    <property type="match status" value="1"/>
</dbReference>
<feature type="region of interest" description="Disordered" evidence="2">
    <location>
        <begin position="1"/>
        <end position="60"/>
    </location>
</feature>
<dbReference type="InterPro" id="IPR004182">
    <property type="entry name" value="GRAM"/>
</dbReference>
<dbReference type="SMART" id="SM00568">
    <property type="entry name" value="GRAM"/>
    <property type="match status" value="1"/>
</dbReference>
<sequence>MEGKDGKQQDAAPPAGAPQPAPPSAAAQQAAAPEAVRWGTRQMGPPAAPGAHPENQEAARWTAARGDQELPPYVIMGEPVAAPPQQQARHKGESPMEHILDFFNTWSRKAEELASNIWLNLKTAPSMSDAAMGKLSLGAKALTEGGFDKLYKQTFSSAPEEHLKKTFACYLSTATGPVAGTLYLTNINVAFCSDRPLSFTAPSGQTAWSYYKVMIPLGKIATVEPVTMKENPPEKYVHIVTVDSHDFWFMGFVSYDKAVHNLTEAVCQRSQHGVGAGAATAGSK</sequence>
<reference evidence="4 5" key="1">
    <citation type="submission" date="2024-02" db="EMBL/GenBank/DDBJ databases">
        <title>High-quality chromosome-scale genome assembly of Pensacola bahiagrass (Paspalum notatum Flugge var. saurae).</title>
        <authorList>
            <person name="Vega J.M."/>
            <person name="Podio M."/>
            <person name="Orjuela J."/>
            <person name="Siena L.A."/>
            <person name="Pessino S.C."/>
            <person name="Combes M.C."/>
            <person name="Mariac C."/>
            <person name="Albertini E."/>
            <person name="Pupilli F."/>
            <person name="Ortiz J.P.A."/>
            <person name="Leblanc O."/>
        </authorList>
    </citation>
    <scope>NUCLEOTIDE SEQUENCE [LARGE SCALE GENOMIC DNA]</scope>
    <source>
        <strain evidence="4">R1</strain>
        <tissue evidence="4">Leaf</tissue>
    </source>
</reference>
<organism evidence="4 5">
    <name type="scientific">Paspalum notatum var. saurae</name>
    <dbReference type="NCBI Taxonomy" id="547442"/>
    <lineage>
        <taxon>Eukaryota</taxon>
        <taxon>Viridiplantae</taxon>
        <taxon>Streptophyta</taxon>
        <taxon>Embryophyta</taxon>
        <taxon>Tracheophyta</taxon>
        <taxon>Spermatophyta</taxon>
        <taxon>Magnoliopsida</taxon>
        <taxon>Liliopsida</taxon>
        <taxon>Poales</taxon>
        <taxon>Poaceae</taxon>
        <taxon>PACMAD clade</taxon>
        <taxon>Panicoideae</taxon>
        <taxon>Andropogonodae</taxon>
        <taxon>Paspaleae</taxon>
        <taxon>Paspalinae</taxon>
        <taxon>Paspalum</taxon>
    </lineage>
</organism>
<evidence type="ECO:0000313" key="5">
    <source>
        <dbReference type="Proteomes" id="UP001341281"/>
    </source>
</evidence>
<dbReference type="EMBL" id="CP144752">
    <property type="protein sequence ID" value="WVZ90124.1"/>
    <property type="molecule type" value="Genomic_DNA"/>
</dbReference>
<evidence type="ECO:0000256" key="2">
    <source>
        <dbReference type="SAM" id="MobiDB-lite"/>
    </source>
</evidence>
<protein>
    <recommendedName>
        <fullName evidence="3">GRAM domain-containing protein</fullName>
    </recommendedName>
</protein>
<dbReference type="InterPro" id="IPR011993">
    <property type="entry name" value="PH-like_dom_sf"/>
</dbReference>
<dbReference type="AlphaFoldDB" id="A0AAQ3UEH9"/>
<evidence type="ECO:0000313" key="4">
    <source>
        <dbReference type="EMBL" id="WVZ90124.1"/>
    </source>
</evidence>
<dbReference type="CDD" id="cd13222">
    <property type="entry name" value="PH-GRAM_GEM"/>
    <property type="match status" value="1"/>
</dbReference>
<evidence type="ECO:0000259" key="3">
    <source>
        <dbReference type="SMART" id="SM00568"/>
    </source>
</evidence>
<name>A0AAQ3UEH9_PASNO</name>
<dbReference type="InterPro" id="IPR037848">
    <property type="entry name" value="GEM-like"/>
</dbReference>
<feature type="domain" description="GRAM" evidence="3">
    <location>
        <begin position="149"/>
        <end position="227"/>
    </location>
</feature>
<dbReference type="Pfam" id="PF02893">
    <property type="entry name" value="GRAM"/>
    <property type="match status" value="1"/>
</dbReference>
<proteinExistence type="inferred from homology"/>